<dbReference type="GO" id="GO:0004190">
    <property type="term" value="F:aspartic-type endopeptidase activity"/>
    <property type="evidence" value="ECO:0007669"/>
    <property type="project" value="InterPro"/>
</dbReference>
<sequence>MDKLKKARAPVRTQLTRLINTIGDLLNHESVDELTLQVKLESLHENARKIDDYDSNILELMAEDDNIGEDSQETEFLAQEEYRESYRMAKIRTENYLEGKRVATNDKASNVVVSEGFSSTVNVRTPHNTKYPKITIKRFEGDLKEWLGFWAQFKNIHEDPQLPVSEKFQYLVQSITKGSKAYGVVSSYPQADDNYSKVIEALKKRFWLKYTSLESLGVTREKYAAMLFPLVESSLPNETLQAWQRSYFIQDTKLNKLANLMKFLEIEVKGEERIKLARDCLISRSMHQGQQKASNEIDDKSFHTAAGLHMASHISAVRKDGNCVFCNGNHDSDRCVKAQNLTLEERRAKVHEKRRCFCCLAGGHGARFCRKQISCPVCSRKHFAILCPTIQPRPQDKDKKEEKTVPVTTMATQNRSHVLLQTIMVKLIGSKGSFNARVLLDSGAQRSYVKEDVAQSVGAMLVETEYLAQAVFGGSITPARTINKYKFMLQSLNSTTTQEIEALGQKTICEYIPKLNSGPWLRELSDKNIWINDMTSENTDVEIIIGCDYYGSIVFGKAVRLECGLTAMETIFGWTVLGEIKNNFVSEGLAMAVSCLALSNVDVSDLWRLELLGITDPIEVQSREEREHNCIVSVDSVEEMEQFKVTATELLAEAKMELRMWENTVIHNNETIPTGSNQVVKLLRLKWNKVTDTLSCDIPEVENDIDDLKPLSPSMFLRDNSTSQVIDIDKVEITNFNKRRRYQARLKADLRSRFRKEYLSLLVQRSNEKGGVKPKMGDVVIVGNDGTKRGSWPLALIIGMYPGSDGVTRVVRLRTASGELVRPVQRCYPLEGGESIPPSNVKSNDRVTEVVRQPVAEVCHDKKEERILAPIRQTRGGRAVKPPVRLDL</sequence>
<dbReference type="AlphaFoldDB" id="A0A5N4B7S9"/>
<evidence type="ECO:0000313" key="3">
    <source>
        <dbReference type="Proteomes" id="UP000327044"/>
    </source>
</evidence>
<dbReference type="Pfam" id="PF18701">
    <property type="entry name" value="DUF5641"/>
    <property type="match status" value="1"/>
</dbReference>
<comment type="caution">
    <text evidence="2">The sequence shown here is derived from an EMBL/GenBank/DDBJ whole genome shotgun (WGS) entry which is preliminary data.</text>
</comment>
<reference evidence="2 3" key="1">
    <citation type="journal article" date="2018" name="Elife">
        <title>Firefly genomes illuminate parallel origins of bioluminescence in beetles.</title>
        <authorList>
            <person name="Fallon T.R."/>
            <person name="Lower S.E."/>
            <person name="Chang C.H."/>
            <person name="Bessho-Uehara M."/>
            <person name="Martin G.J."/>
            <person name="Bewick A.J."/>
            <person name="Behringer M."/>
            <person name="Debat H.J."/>
            <person name="Wong I."/>
            <person name="Day J.C."/>
            <person name="Suvorov A."/>
            <person name="Silva C.J."/>
            <person name="Stanger-Hall K.F."/>
            <person name="Hall D.W."/>
            <person name="Schmitz R.J."/>
            <person name="Nelson D.R."/>
            <person name="Lewis S.M."/>
            <person name="Shigenobu S."/>
            <person name="Bybee S.M."/>
            <person name="Larracuente A.M."/>
            <person name="Oba Y."/>
            <person name="Weng J.K."/>
        </authorList>
    </citation>
    <scope>NUCLEOTIDE SEQUENCE [LARGE SCALE GENOMIC DNA]</scope>
    <source>
        <strain evidence="2">1611_PpyrPB1</strain>
        <tissue evidence="2">Whole body</tissue>
    </source>
</reference>
<dbReference type="GO" id="GO:0006508">
    <property type="term" value="P:proteolysis"/>
    <property type="evidence" value="ECO:0007669"/>
    <property type="project" value="InterPro"/>
</dbReference>
<dbReference type="InterPro" id="IPR005312">
    <property type="entry name" value="DUF1759"/>
</dbReference>
<organism evidence="2 3">
    <name type="scientific">Photinus pyralis</name>
    <name type="common">Common eastern firefly</name>
    <name type="synonym">Lampyris pyralis</name>
    <dbReference type="NCBI Taxonomy" id="7054"/>
    <lineage>
        <taxon>Eukaryota</taxon>
        <taxon>Metazoa</taxon>
        <taxon>Ecdysozoa</taxon>
        <taxon>Arthropoda</taxon>
        <taxon>Hexapoda</taxon>
        <taxon>Insecta</taxon>
        <taxon>Pterygota</taxon>
        <taxon>Neoptera</taxon>
        <taxon>Endopterygota</taxon>
        <taxon>Coleoptera</taxon>
        <taxon>Polyphaga</taxon>
        <taxon>Elateriformia</taxon>
        <taxon>Elateroidea</taxon>
        <taxon>Lampyridae</taxon>
        <taxon>Lampyrinae</taxon>
        <taxon>Photinus</taxon>
    </lineage>
</organism>
<dbReference type="PROSITE" id="PS00141">
    <property type="entry name" value="ASP_PROTEASE"/>
    <property type="match status" value="1"/>
</dbReference>
<dbReference type="Pfam" id="PF03564">
    <property type="entry name" value="DUF1759"/>
    <property type="match status" value="1"/>
</dbReference>
<name>A0A5N4B7S9_PHOPY</name>
<dbReference type="InterPro" id="IPR001969">
    <property type="entry name" value="Aspartic_peptidase_AS"/>
</dbReference>
<protein>
    <recommendedName>
        <fullName evidence="1">DUF5641 domain-containing protein</fullName>
    </recommendedName>
</protein>
<dbReference type="EMBL" id="VVIM01000001">
    <property type="protein sequence ID" value="KAB0805659.1"/>
    <property type="molecule type" value="Genomic_DNA"/>
</dbReference>
<accession>A0A5N4B7S9</accession>
<dbReference type="PANTHER" id="PTHR47331">
    <property type="entry name" value="PHD-TYPE DOMAIN-CONTAINING PROTEIN"/>
    <property type="match status" value="1"/>
</dbReference>
<gene>
    <name evidence="2" type="ORF">PPYR_02629</name>
</gene>
<evidence type="ECO:0000259" key="1">
    <source>
        <dbReference type="Pfam" id="PF18701"/>
    </source>
</evidence>
<proteinExistence type="predicted"/>
<feature type="domain" description="DUF5641" evidence="1">
    <location>
        <begin position="744"/>
        <end position="829"/>
    </location>
</feature>
<dbReference type="InterPro" id="IPR040676">
    <property type="entry name" value="DUF5641"/>
</dbReference>
<keyword evidence="3" id="KW-1185">Reference proteome</keyword>
<dbReference type="InParanoid" id="A0A5N4B7S9"/>
<evidence type="ECO:0000313" key="2">
    <source>
        <dbReference type="EMBL" id="KAB0805659.1"/>
    </source>
</evidence>
<dbReference type="PANTHER" id="PTHR47331:SF5">
    <property type="entry name" value="RIBONUCLEASE H"/>
    <property type="match status" value="1"/>
</dbReference>
<dbReference type="Proteomes" id="UP000327044">
    <property type="component" value="Unassembled WGS sequence"/>
</dbReference>